<dbReference type="KEGG" id="pns:A9D12_11435"/>
<evidence type="ECO:0000313" key="2">
    <source>
        <dbReference type="EMBL" id="ANK13445.1"/>
    </source>
</evidence>
<dbReference type="InterPro" id="IPR027843">
    <property type="entry name" value="DUF4440"/>
</dbReference>
<evidence type="ECO:0000313" key="3">
    <source>
        <dbReference type="Proteomes" id="UP000078263"/>
    </source>
</evidence>
<dbReference type="InterPro" id="IPR032710">
    <property type="entry name" value="NTF2-like_dom_sf"/>
</dbReference>
<dbReference type="EMBL" id="CP016033">
    <property type="protein sequence ID" value="ANK13445.1"/>
    <property type="molecule type" value="Genomic_DNA"/>
</dbReference>
<evidence type="ECO:0000259" key="1">
    <source>
        <dbReference type="Pfam" id="PF14534"/>
    </source>
</evidence>
<dbReference type="SUPFAM" id="SSF54427">
    <property type="entry name" value="NTF2-like"/>
    <property type="match status" value="1"/>
</dbReference>
<dbReference type="STRING" id="1112.A9D12_11435"/>
<dbReference type="Pfam" id="PF14534">
    <property type="entry name" value="DUF4440"/>
    <property type="match status" value="1"/>
</dbReference>
<dbReference type="OrthoDB" id="7564479at2"/>
<feature type="domain" description="DUF4440" evidence="1">
    <location>
        <begin position="8"/>
        <end position="116"/>
    </location>
</feature>
<dbReference type="Proteomes" id="UP000078263">
    <property type="component" value="Chromosome"/>
</dbReference>
<dbReference type="RefSeq" id="WP_068351938.1">
    <property type="nucleotide sequence ID" value="NZ_CP016033.1"/>
</dbReference>
<proteinExistence type="predicted"/>
<name>A0A192D5S9_9SPHN</name>
<dbReference type="AlphaFoldDB" id="A0A192D5S9"/>
<reference evidence="2 3" key="1">
    <citation type="submission" date="2016-05" db="EMBL/GenBank/DDBJ databases">
        <title>Compelete Genome Sequence of Bacteriochlorophyll-Synthesizing Bacterium Porphyrobacter neustonensis DSM 9434.</title>
        <authorList>
            <person name="Shi X.-L."/>
            <person name="Wu Y.-H."/>
            <person name="Cheng H."/>
            <person name="Xu L."/>
            <person name="Zhang X.-Q."/>
            <person name="Wang C.-S."/>
            <person name="Xu X.-W."/>
        </authorList>
    </citation>
    <scope>NUCLEOTIDE SEQUENCE [LARGE SCALE GENOMIC DNA]</scope>
    <source>
        <strain evidence="2 3">DSM 9434</strain>
    </source>
</reference>
<accession>A0A192D5S9</accession>
<sequence>MADPAAEIEALTLGMMRAWVAGDAKAMKKLLARDFMMLVGSTPPQLLDRPSFLAAAGQGFACTRFTMREVIVRSHGKTAWLSAGAELDLALGAKIWRGGFLLTDLWRKGAIGGWKLAERSLARMDGDETLAPAISRLQLWK</sequence>
<dbReference type="Gene3D" id="3.10.450.50">
    <property type="match status" value="1"/>
</dbReference>
<organism evidence="2 3">
    <name type="scientific">Erythrobacter neustonensis</name>
    <dbReference type="NCBI Taxonomy" id="1112"/>
    <lineage>
        <taxon>Bacteria</taxon>
        <taxon>Pseudomonadati</taxon>
        <taxon>Pseudomonadota</taxon>
        <taxon>Alphaproteobacteria</taxon>
        <taxon>Sphingomonadales</taxon>
        <taxon>Erythrobacteraceae</taxon>
        <taxon>Erythrobacter/Porphyrobacter group</taxon>
        <taxon>Erythrobacter</taxon>
    </lineage>
</organism>
<keyword evidence="3" id="KW-1185">Reference proteome</keyword>
<gene>
    <name evidence="2" type="ORF">A9D12_11435</name>
</gene>
<protein>
    <recommendedName>
        <fullName evidence="1">DUF4440 domain-containing protein</fullName>
    </recommendedName>
</protein>